<accession>A0A1F6CMD4</accession>
<reference evidence="1 2" key="1">
    <citation type="journal article" date="2016" name="Nat. Commun.">
        <title>Thousands of microbial genomes shed light on interconnected biogeochemical processes in an aquifer system.</title>
        <authorList>
            <person name="Anantharaman K."/>
            <person name="Brown C.T."/>
            <person name="Hug L.A."/>
            <person name="Sharon I."/>
            <person name="Castelle C.J."/>
            <person name="Probst A.J."/>
            <person name="Thomas B.C."/>
            <person name="Singh A."/>
            <person name="Wilkins M.J."/>
            <person name="Karaoz U."/>
            <person name="Brodie E.L."/>
            <person name="Williams K.H."/>
            <person name="Hubbard S.S."/>
            <person name="Banfield J.F."/>
        </authorList>
    </citation>
    <scope>NUCLEOTIDE SEQUENCE [LARGE SCALE GENOMIC DNA]</scope>
</reference>
<dbReference type="Proteomes" id="UP000176445">
    <property type="component" value="Unassembled WGS sequence"/>
</dbReference>
<sequence>MHPAQLMRQQAMDTQDPEHPIRREIRRLCETYNLSATFSEDTGTLSALKTPGLIAVKCVLSKDGKPLGVGHGTAILTRINKGIERTAFICLNAAFLSAANSACKVMDSLRLDAYDQAPPKGLGDAYRVKPEERSDLASDKQKAYLRQLISVNCEESDREQWESQIDDLTKEEASEAIQRFAK</sequence>
<proteinExistence type="predicted"/>
<comment type="caution">
    <text evidence="1">The sequence shown here is derived from an EMBL/GenBank/DDBJ whole genome shotgun (WGS) entry which is preliminary data.</text>
</comment>
<dbReference type="AlphaFoldDB" id="A0A1F6CMD4"/>
<evidence type="ECO:0000313" key="2">
    <source>
        <dbReference type="Proteomes" id="UP000176445"/>
    </source>
</evidence>
<gene>
    <name evidence="1" type="ORF">A2704_05655</name>
</gene>
<name>A0A1F6CMD4_9BACT</name>
<organism evidence="1 2">
    <name type="scientific">Candidatus Kaiserbacteria bacterium RIFCSPHIGHO2_01_FULL_54_36b</name>
    <dbReference type="NCBI Taxonomy" id="1798483"/>
    <lineage>
        <taxon>Bacteria</taxon>
        <taxon>Candidatus Kaiseribacteriota</taxon>
    </lineage>
</organism>
<evidence type="ECO:0000313" key="1">
    <source>
        <dbReference type="EMBL" id="OGG50393.1"/>
    </source>
</evidence>
<dbReference type="EMBL" id="MFKW01000052">
    <property type="protein sequence ID" value="OGG50393.1"/>
    <property type="molecule type" value="Genomic_DNA"/>
</dbReference>
<protein>
    <submittedName>
        <fullName evidence="1">Uncharacterized protein</fullName>
    </submittedName>
</protein>